<dbReference type="PRINTS" id="PR00032">
    <property type="entry name" value="HTHARAC"/>
</dbReference>
<evidence type="ECO:0000259" key="4">
    <source>
        <dbReference type="PROSITE" id="PS01124"/>
    </source>
</evidence>
<reference evidence="5 6" key="1">
    <citation type="submission" date="2020-02" db="EMBL/GenBank/DDBJ databases">
        <authorList>
            <person name="Yang Z."/>
        </authorList>
    </citation>
    <scope>NUCLEOTIDE SEQUENCE [LARGE SCALE GENOMIC DNA]</scope>
    <source>
        <strain evidence="5 6">HX-7-9</strain>
    </source>
</reference>
<evidence type="ECO:0000313" key="5">
    <source>
        <dbReference type="EMBL" id="NDV13392.1"/>
    </source>
</evidence>
<dbReference type="Gene3D" id="1.10.10.60">
    <property type="entry name" value="Homeodomain-like"/>
    <property type="match status" value="2"/>
</dbReference>
<comment type="caution">
    <text evidence="5">The sequence shown here is derived from an EMBL/GenBank/DDBJ whole genome shotgun (WGS) entry which is preliminary data.</text>
</comment>
<name>A0A6B2KT18_9NEIS</name>
<dbReference type="PROSITE" id="PS01124">
    <property type="entry name" value="HTH_ARAC_FAMILY_2"/>
    <property type="match status" value="1"/>
</dbReference>
<dbReference type="SMART" id="SM00342">
    <property type="entry name" value="HTH_ARAC"/>
    <property type="match status" value="1"/>
</dbReference>
<dbReference type="GO" id="GO:0043565">
    <property type="term" value="F:sequence-specific DNA binding"/>
    <property type="evidence" value="ECO:0007669"/>
    <property type="project" value="InterPro"/>
</dbReference>
<evidence type="ECO:0000256" key="3">
    <source>
        <dbReference type="ARBA" id="ARBA00023163"/>
    </source>
</evidence>
<dbReference type="RefSeq" id="WP_163316591.1">
    <property type="nucleotide sequence ID" value="NZ_JAAGAA010000010.1"/>
</dbReference>
<dbReference type="Pfam" id="PF12833">
    <property type="entry name" value="HTH_18"/>
    <property type="match status" value="1"/>
</dbReference>
<dbReference type="GO" id="GO:0003700">
    <property type="term" value="F:DNA-binding transcription factor activity"/>
    <property type="evidence" value="ECO:0007669"/>
    <property type="project" value="InterPro"/>
</dbReference>
<dbReference type="AlphaFoldDB" id="A0A6B2KT18"/>
<protein>
    <submittedName>
        <fullName evidence="5">Helix-turn-helix transcriptional regulator</fullName>
    </submittedName>
</protein>
<dbReference type="InterPro" id="IPR018060">
    <property type="entry name" value="HTH_AraC"/>
</dbReference>
<dbReference type="InterPro" id="IPR009057">
    <property type="entry name" value="Homeodomain-like_sf"/>
</dbReference>
<keyword evidence="1" id="KW-0805">Transcription regulation</keyword>
<dbReference type="InterPro" id="IPR020449">
    <property type="entry name" value="Tscrpt_reg_AraC-type_HTH"/>
</dbReference>
<evidence type="ECO:0000256" key="2">
    <source>
        <dbReference type="ARBA" id="ARBA00023125"/>
    </source>
</evidence>
<dbReference type="Proteomes" id="UP000482578">
    <property type="component" value="Unassembled WGS sequence"/>
</dbReference>
<dbReference type="SUPFAM" id="SSF46689">
    <property type="entry name" value="Homeodomain-like"/>
    <property type="match status" value="2"/>
</dbReference>
<sequence>MKYAFHPENEVVFFYKSQQRPGHGHFHSCTELVIPHEHPIQGRLELNDSFITYPGEVLLIPSGVRHRLYSDAPQATWTSLKVNIQRLHMMFAQTPYSADLDAFYRSAGEGRILLKEAAADIGTICNAVDNEFTLDNFSRIIHIVRKIAACTPDGDQNHTLKRKRTREFDLCAELNEMVEADPALNLGIEELAERFHMSRSTFHRLFKKHFNQPYHQWLVGKRINMACMRLRHSDESIQGISDALGFSSPSHFTRAFRAHFKQTPSQYREQAA</sequence>
<dbReference type="PANTHER" id="PTHR43280:SF28">
    <property type="entry name" value="HTH-TYPE TRANSCRIPTIONAL ACTIVATOR RHAS"/>
    <property type="match status" value="1"/>
</dbReference>
<dbReference type="InterPro" id="IPR018062">
    <property type="entry name" value="HTH_AraC-typ_CS"/>
</dbReference>
<organism evidence="5 6">
    <name type="scientific">Crenobacter caeni</name>
    <dbReference type="NCBI Taxonomy" id="2705474"/>
    <lineage>
        <taxon>Bacteria</taxon>
        <taxon>Pseudomonadati</taxon>
        <taxon>Pseudomonadota</taxon>
        <taxon>Betaproteobacteria</taxon>
        <taxon>Neisseriales</taxon>
        <taxon>Neisseriaceae</taxon>
        <taxon>Crenobacter</taxon>
    </lineage>
</organism>
<keyword evidence="2" id="KW-0238">DNA-binding</keyword>
<evidence type="ECO:0000256" key="1">
    <source>
        <dbReference type="ARBA" id="ARBA00023015"/>
    </source>
</evidence>
<proteinExistence type="predicted"/>
<dbReference type="PROSITE" id="PS00041">
    <property type="entry name" value="HTH_ARAC_FAMILY_1"/>
    <property type="match status" value="1"/>
</dbReference>
<accession>A0A6B2KT18</accession>
<dbReference type="PANTHER" id="PTHR43280">
    <property type="entry name" value="ARAC-FAMILY TRANSCRIPTIONAL REGULATOR"/>
    <property type="match status" value="1"/>
</dbReference>
<keyword evidence="3" id="KW-0804">Transcription</keyword>
<evidence type="ECO:0000313" key="6">
    <source>
        <dbReference type="Proteomes" id="UP000482578"/>
    </source>
</evidence>
<dbReference type="EMBL" id="JAAGAA010000010">
    <property type="protein sequence ID" value="NDV13392.1"/>
    <property type="molecule type" value="Genomic_DNA"/>
</dbReference>
<feature type="domain" description="HTH araC/xylS-type" evidence="4">
    <location>
        <begin position="172"/>
        <end position="270"/>
    </location>
</feature>
<keyword evidence="6" id="KW-1185">Reference proteome</keyword>
<gene>
    <name evidence="5" type="ORF">GZH52_11415</name>
</gene>